<keyword evidence="4" id="KW-1185">Reference proteome</keyword>
<dbReference type="Proteomes" id="UP001358586">
    <property type="component" value="Chromosome 11"/>
</dbReference>
<dbReference type="InterPro" id="IPR002156">
    <property type="entry name" value="RNaseH_domain"/>
</dbReference>
<feature type="transmembrane region" description="Helical" evidence="1">
    <location>
        <begin position="14"/>
        <end position="36"/>
    </location>
</feature>
<name>A0ABR0N236_GOSAR</name>
<proteinExistence type="predicted"/>
<organism evidence="3 4">
    <name type="scientific">Gossypium arboreum</name>
    <name type="common">Tree cotton</name>
    <name type="synonym">Gossypium nanking</name>
    <dbReference type="NCBI Taxonomy" id="29729"/>
    <lineage>
        <taxon>Eukaryota</taxon>
        <taxon>Viridiplantae</taxon>
        <taxon>Streptophyta</taxon>
        <taxon>Embryophyta</taxon>
        <taxon>Tracheophyta</taxon>
        <taxon>Spermatophyta</taxon>
        <taxon>Magnoliopsida</taxon>
        <taxon>eudicotyledons</taxon>
        <taxon>Gunneridae</taxon>
        <taxon>Pentapetalae</taxon>
        <taxon>rosids</taxon>
        <taxon>malvids</taxon>
        <taxon>Malvales</taxon>
        <taxon>Malvaceae</taxon>
        <taxon>Malvoideae</taxon>
        <taxon>Gossypium</taxon>
    </lineage>
</organism>
<evidence type="ECO:0000256" key="1">
    <source>
        <dbReference type="SAM" id="Phobius"/>
    </source>
</evidence>
<accession>A0ABR0N236</accession>
<evidence type="ECO:0000313" key="3">
    <source>
        <dbReference type="EMBL" id="KAK5784442.1"/>
    </source>
</evidence>
<sequence length="104" mass="12467">MKSGRDVELHNHMFVNYVMVLWHYQCMLLEIALLLLRCGNQLYQQGPKTFFSIDKRGRFYGILRMKVEAKVLLEGLKLAWDWDFRQIELECDNVLLMKWLGNNE</sequence>
<reference evidence="3 4" key="1">
    <citation type="submission" date="2023-03" db="EMBL/GenBank/DDBJ databases">
        <title>WGS of Gossypium arboreum.</title>
        <authorList>
            <person name="Yu D."/>
        </authorList>
    </citation>
    <scope>NUCLEOTIDE SEQUENCE [LARGE SCALE GENOMIC DNA]</scope>
    <source>
        <tissue evidence="3">Leaf</tissue>
    </source>
</reference>
<feature type="domain" description="RNase H type-1" evidence="2">
    <location>
        <begin position="65"/>
        <end position="102"/>
    </location>
</feature>
<dbReference type="EMBL" id="JARKNE010000011">
    <property type="protein sequence ID" value="KAK5784442.1"/>
    <property type="molecule type" value="Genomic_DNA"/>
</dbReference>
<keyword evidence="1" id="KW-0812">Transmembrane</keyword>
<keyword evidence="1" id="KW-0472">Membrane</keyword>
<keyword evidence="1" id="KW-1133">Transmembrane helix</keyword>
<protein>
    <recommendedName>
        <fullName evidence="2">RNase H type-1 domain-containing protein</fullName>
    </recommendedName>
</protein>
<comment type="caution">
    <text evidence="3">The sequence shown here is derived from an EMBL/GenBank/DDBJ whole genome shotgun (WGS) entry which is preliminary data.</text>
</comment>
<dbReference type="Pfam" id="PF13456">
    <property type="entry name" value="RVT_3"/>
    <property type="match status" value="1"/>
</dbReference>
<evidence type="ECO:0000259" key="2">
    <source>
        <dbReference type="Pfam" id="PF13456"/>
    </source>
</evidence>
<gene>
    <name evidence="3" type="ORF">PVK06_038966</name>
</gene>
<evidence type="ECO:0000313" key="4">
    <source>
        <dbReference type="Proteomes" id="UP001358586"/>
    </source>
</evidence>